<comment type="subcellular location">
    <subcellularLocation>
        <location evidence="1">Cell membrane</location>
        <topology evidence="1">Multi-pass membrane protein</topology>
    </subcellularLocation>
</comment>
<dbReference type="InterPro" id="IPR003594">
    <property type="entry name" value="HATPase_dom"/>
</dbReference>
<name>A0A0U1P6G7_PHOLE</name>
<dbReference type="GO" id="GO:0000155">
    <property type="term" value="F:phosphorelay sensor kinase activity"/>
    <property type="evidence" value="ECO:0007669"/>
    <property type="project" value="InterPro"/>
</dbReference>
<evidence type="ECO:0000256" key="2">
    <source>
        <dbReference type="ARBA" id="ARBA00022475"/>
    </source>
</evidence>
<dbReference type="PANTHER" id="PTHR24421">
    <property type="entry name" value="NITRATE/NITRITE SENSOR PROTEIN NARX-RELATED"/>
    <property type="match status" value="1"/>
</dbReference>
<dbReference type="InterPro" id="IPR007895">
    <property type="entry name" value="MASE1"/>
</dbReference>
<dbReference type="Pfam" id="PF07730">
    <property type="entry name" value="HisKA_3"/>
    <property type="match status" value="1"/>
</dbReference>
<keyword evidence="2" id="KW-1003">Cell membrane</keyword>
<dbReference type="InterPro" id="IPR036890">
    <property type="entry name" value="HATPase_C_sf"/>
</dbReference>
<dbReference type="PROSITE" id="PS50109">
    <property type="entry name" value="HIS_KIN"/>
    <property type="match status" value="1"/>
</dbReference>
<dbReference type="Gene3D" id="1.20.5.1930">
    <property type="match status" value="1"/>
</dbReference>
<evidence type="ECO:0000256" key="1">
    <source>
        <dbReference type="ARBA" id="ARBA00004651"/>
    </source>
</evidence>
<dbReference type="AlphaFoldDB" id="A0A0U1P6G7"/>
<keyword evidence="3" id="KW-0808">Transferase</keyword>
<dbReference type="PANTHER" id="PTHR24421:SF58">
    <property type="entry name" value="SIGNAL TRANSDUCTION HISTIDINE-PROTEIN KINASE_PHOSPHATASE UHPB"/>
    <property type="match status" value="1"/>
</dbReference>
<evidence type="ECO:0000259" key="10">
    <source>
        <dbReference type="PROSITE" id="PS50109"/>
    </source>
</evidence>
<dbReference type="Proteomes" id="UP000030675">
    <property type="component" value="Unassembled WGS sequence"/>
</dbReference>
<reference evidence="12" key="1">
    <citation type="submission" date="2012-12" db="EMBL/GenBank/DDBJ databases">
        <title>Genome Sequence of Photobacterium leiognathi lrivu.4.1.</title>
        <authorList>
            <person name="Urbanczyk H."/>
            <person name="Ogura Y."/>
            <person name="Hayashi T."/>
            <person name="Dunlap P.V."/>
        </authorList>
    </citation>
    <scope>NUCLEOTIDE SEQUENCE [LARGE SCALE GENOMIC DNA]</scope>
    <source>
        <strain evidence="12">lrivu.4.1</strain>
    </source>
</reference>
<dbReference type="SUPFAM" id="SSF55874">
    <property type="entry name" value="ATPase domain of HSP90 chaperone/DNA topoisomerase II/histidine kinase"/>
    <property type="match status" value="1"/>
</dbReference>
<sequence>MRSFGLTSLCIWLFVSCSWFCLWGISFYFIMDPILATVFFPFALRLGLTLHSVKKYWLAIYAAEWSGLLLLAVSLPSYHWQALVTASVLSIPITLLARRYYKGVQWRLLVVMAVSITVLAVLNTLALSSFHFFDISNTQRLGFVFLVSMTSGLMLVPSCYLIWNYLFQKSWIPLTVDVVSRPVEFRSQHLFFFCLLFIANILLQVHLPEQLSLFAPFCLAIPIIVLAFRYGWEGALLGTLLNSIALIAARSEISSIEIVDLLLSLSAQSLTGILLGIGIQHQRDLNTRLSKQLKRNYSLSRQLVTAEESVRQNIARELHDEIGQNITAIRTQASILKRLETTPAGGQCADSIEQLSLNIYDTTKGLLSQLRPKTLDDLGLKAAIVQVIRDLDFESQEIDVAMSYPKAVDTVMTDMLQITLFRVVQEALNNIAKYANASEVLIAFSIDSNITMEIEDNGIGFKTSDTLKGFGLRGMKERIEALGGQCVIASFTQPKMPLNIPADSIQPSGTTIRVVLPLFAPNYSQQQYKSH</sequence>
<organism evidence="11 12">
    <name type="scientific">Photobacterium leiognathi lrivu.4.1</name>
    <dbReference type="NCBI Taxonomy" id="1248232"/>
    <lineage>
        <taxon>Bacteria</taxon>
        <taxon>Pseudomonadati</taxon>
        <taxon>Pseudomonadota</taxon>
        <taxon>Gammaproteobacteria</taxon>
        <taxon>Vibrionales</taxon>
        <taxon>Vibrionaceae</taxon>
        <taxon>Photobacterium</taxon>
    </lineage>
</organism>
<dbReference type="eggNOG" id="COG3851">
    <property type="taxonomic scope" value="Bacteria"/>
</dbReference>
<evidence type="ECO:0000256" key="8">
    <source>
        <dbReference type="ARBA" id="ARBA00023136"/>
    </source>
</evidence>
<dbReference type="SMART" id="SM00387">
    <property type="entry name" value="HATPase_c"/>
    <property type="match status" value="1"/>
</dbReference>
<evidence type="ECO:0000313" key="11">
    <source>
        <dbReference type="EMBL" id="GAD30083.1"/>
    </source>
</evidence>
<evidence type="ECO:0000256" key="7">
    <source>
        <dbReference type="ARBA" id="ARBA00023012"/>
    </source>
</evidence>
<protein>
    <submittedName>
        <fullName evidence="11">Sensory histidine kinase in two-component regulatory sytem with UhpA, regulates uhptT expression</fullName>
    </submittedName>
</protein>
<dbReference type="GO" id="GO:0046983">
    <property type="term" value="F:protein dimerization activity"/>
    <property type="evidence" value="ECO:0007669"/>
    <property type="project" value="InterPro"/>
</dbReference>
<dbReference type="Gene3D" id="3.30.565.10">
    <property type="entry name" value="Histidine kinase-like ATPase, C-terminal domain"/>
    <property type="match status" value="1"/>
</dbReference>
<evidence type="ECO:0000256" key="5">
    <source>
        <dbReference type="ARBA" id="ARBA00022777"/>
    </source>
</evidence>
<evidence type="ECO:0000256" key="4">
    <source>
        <dbReference type="ARBA" id="ARBA00022692"/>
    </source>
</evidence>
<dbReference type="RefSeq" id="WP_023932657.1">
    <property type="nucleotide sequence ID" value="NZ_DF196819.1"/>
</dbReference>
<gene>
    <name evidence="11" type="ORF">PLEI_1738</name>
</gene>
<feature type="transmembrane region" description="Helical" evidence="9">
    <location>
        <begin position="109"/>
        <end position="130"/>
    </location>
</feature>
<evidence type="ECO:0000256" key="9">
    <source>
        <dbReference type="SAM" id="Phobius"/>
    </source>
</evidence>
<dbReference type="InterPro" id="IPR011712">
    <property type="entry name" value="Sig_transdc_His_kin_sub3_dim/P"/>
</dbReference>
<dbReference type="PROSITE" id="PS51257">
    <property type="entry name" value="PROKAR_LIPOPROTEIN"/>
    <property type="match status" value="1"/>
</dbReference>
<dbReference type="EMBL" id="DF196819">
    <property type="protein sequence ID" value="GAD30083.1"/>
    <property type="molecule type" value="Genomic_DNA"/>
</dbReference>
<evidence type="ECO:0000313" key="12">
    <source>
        <dbReference type="Proteomes" id="UP000030675"/>
    </source>
</evidence>
<dbReference type="HOGENOM" id="CLU_041023_0_0_6"/>
<evidence type="ECO:0000256" key="6">
    <source>
        <dbReference type="ARBA" id="ARBA00022989"/>
    </source>
</evidence>
<dbReference type="InterPro" id="IPR050482">
    <property type="entry name" value="Sensor_HK_TwoCompSys"/>
</dbReference>
<dbReference type="CDD" id="cd16917">
    <property type="entry name" value="HATPase_UhpB-NarQ-NarX-like"/>
    <property type="match status" value="1"/>
</dbReference>
<keyword evidence="4 9" id="KW-0812">Transmembrane</keyword>
<feature type="transmembrane region" description="Helical" evidence="9">
    <location>
        <begin position="56"/>
        <end position="73"/>
    </location>
</feature>
<proteinExistence type="predicted"/>
<keyword evidence="6 9" id="KW-1133">Transmembrane helix</keyword>
<dbReference type="Pfam" id="PF05231">
    <property type="entry name" value="MASE1"/>
    <property type="match status" value="1"/>
</dbReference>
<dbReference type="GO" id="GO:0005886">
    <property type="term" value="C:plasma membrane"/>
    <property type="evidence" value="ECO:0007669"/>
    <property type="project" value="UniProtKB-SubCell"/>
</dbReference>
<dbReference type="NCBIfam" id="NF008649">
    <property type="entry name" value="PRK11644.1"/>
    <property type="match status" value="1"/>
</dbReference>
<accession>A0A0U1P6G7</accession>
<feature type="domain" description="Histidine kinase" evidence="10">
    <location>
        <begin position="317"/>
        <end position="520"/>
    </location>
</feature>
<dbReference type="Pfam" id="PF02518">
    <property type="entry name" value="HATPase_c"/>
    <property type="match status" value="1"/>
</dbReference>
<dbReference type="InterPro" id="IPR005467">
    <property type="entry name" value="His_kinase_dom"/>
</dbReference>
<keyword evidence="5 11" id="KW-0418">Kinase</keyword>
<feature type="transmembrane region" description="Helical" evidence="9">
    <location>
        <begin position="190"/>
        <end position="207"/>
    </location>
</feature>
<keyword evidence="8 9" id="KW-0472">Membrane</keyword>
<evidence type="ECO:0000256" key="3">
    <source>
        <dbReference type="ARBA" id="ARBA00022679"/>
    </source>
</evidence>
<feature type="transmembrane region" description="Helical" evidence="9">
    <location>
        <begin position="142"/>
        <end position="163"/>
    </location>
</feature>
<keyword evidence="7" id="KW-0902">Two-component regulatory system</keyword>